<evidence type="ECO:0000313" key="2">
    <source>
        <dbReference type="EMBL" id="VDP73308.1"/>
    </source>
</evidence>
<sequence length="745" mass="79664">MKSIQHLDLRDTRLVELPTQVQELKELETLLLEGTPLRIPPMSIVARGLAHIMAYLVHVACGRRKLSAGQTEPVGRYAFLADAQEHPVGLLPSLDLSNAGARTAKSTTKKTSLTHSRPKVAQGSGETCSSSDTSTSNGPGLCQKLISSKGVMSQMGEQSLNRTKGSASASSRSPVSALNDRRPRPDSGYSTTGYFGGGSGGQDTDNFHRSPHTSPHSPKSILLMSSRPHGSPGSSKRNNADPESGTSSSDQPNEAPSSHRASTSTEEDNLTDNVVSPSSKRRSAPTPKRVITNRSSGRASVPAPNGRLQSTGGAGSERSVNRQKLSSSSGLQRPRRSAPGSLGTNEGGRHHSVVTKSTLPLSSRRLSTDPIQLKHSDPDSSSIQSRSSNSPSLSNPSHKVTNASRGRLGSTPSITSGTIRQPTVTGSRGSTAASRSSASKRATPSTNSVQTKNRITKRPSADTTSGINARGASGTVTVSKVKAAELPPTKTTNSTTPKKDSRVGVSLQVQTEKALRSTGSAIPKSSANQQGKLVRISNDHPATHSVWDLFSREEEDYVMRLRKIFQNDLGVRLPTGVQQLAMKLSNGQLLTDWLNHVMKPSSRLKPTSRMDVFTNDPEVRAETIKHLRRCRELMSVHGVPKEKLFLIEPLVDANTPLGVISLAKAVDYLRSICRTTHRLHEDAHGASSSSGKVLMETYRSAPRSLKSPHSPRSPNWVDSPHQPATSQGPSIPTPAAWPQHLCSDV</sequence>
<dbReference type="Proteomes" id="UP000272942">
    <property type="component" value="Unassembled WGS sequence"/>
</dbReference>
<feature type="compositionally biased region" description="Polar residues" evidence="1">
    <location>
        <begin position="124"/>
        <end position="138"/>
    </location>
</feature>
<dbReference type="WBParaSite" id="ECPE_0000467901-mRNA-1">
    <property type="protein sequence ID" value="ECPE_0000467901-mRNA-1"/>
    <property type="gene ID" value="ECPE_0000467901"/>
</dbReference>
<organism evidence="4">
    <name type="scientific">Echinostoma caproni</name>
    <dbReference type="NCBI Taxonomy" id="27848"/>
    <lineage>
        <taxon>Eukaryota</taxon>
        <taxon>Metazoa</taxon>
        <taxon>Spiralia</taxon>
        <taxon>Lophotrochozoa</taxon>
        <taxon>Platyhelminthes</taxon>
        <taxon>Trematoda</taxon>
        <taxon>Digenea</taxon>
        <taxon>Plagiorchiida</taxon>
        <taxon>Echinostomata</taxon>
        <taxon>Echinostomatoidea</taxon>
        <taxon>Echinostomatidae</taxon>
        <taxon>Echinostoma</taxon>
    </lineage>
</organism>
<dbReference type="OrthoDB" id="6243810at2759"/>
<feature type="compositionally biased region" description="Polar residues" evidence="1">
    <location>
        <begin position="244"/>
        <end position="264"/>
    </location>
</feature>
<keyword evidence="3" id="KW-1185">Reference proteome</keyword>
<evidence type="ECO:0000313" key="4">
    <source>
        <dbReference type="WBParaSite" id="ECPE_0000467901-mRNA-1"/>
    </source>
</evidence>
<feature type="compositionally biased region" description="Low complexity" evidence="1">
    <location>
        <begin position="166"/>
        <end position="177"/>
    </location>
</feature>
<feature type="region of interest" description="Disordered" evidence="1">
    <location>
        <begin position="101"/>
        <end position="505"/>
    </location>
</feature>
<feature type="compositionally biased region" description="Polar residues" evidence="1">
    <location>
        <begin position="155"/>
        <end position="165"/>
    </location>
</feature>
<accession>A0A183ACI2</accession>
<proteinExistence type="predicted"/>
<feature type="compositionally biased region" description="Low complexity" evidence="1">
    <location>
        <begin position="379"/>
        <end position="397"/>
    </location>
</feature>
<reference evidence="2 3" key="2">
    <citation type="submission" date="2018-11" db="EMBL/GenBank/DDBJ databases">
        <authorList>
            <consortium name="Pathogen Informatics"/>
        </authorList>
    </citation>
    <scope>NUCLEOTIDE SEQUENCE [LARGE SCALE GENOMIC DNA]</scope>
    <source>
        <strain evidence="2 3">Egypt</strain>
    </source>
</reference>
<feature type="region of interest" description="Disordered" evidence="1">
    <location>
        <begin position="700"/>
        <end position="737"/>
    </location>
</feature>
<feature type="compositionally biased region" description="Low complexity" evidence="1">
    <location>
        <begin position="103"/>
        <end position="115"/>
    </location>
</feature>
<dbReference type="EMBL" id="UZAN01041525">
    <property type="protein sequence ID" value="VDP73308.1"/>
    <property type="molecule type" value="Genomic_DNA"/>
</dbReference>
<gene>
    <name evidence="2" type="ORF">ECPE_LOCUS4667</name>
</gene>
<reference evidence="4" key="1">
    <citation type="submission" date="2016-06" db="UniProtKB">
        <authorList>
            <consortium name="WormBaseParasite"/>
        </authorList>
    </citation>
    <scope>IDENTIFICATION</scope>
</reference>
<feature type="compositionally biased region" description="Low complexity" evidence="1">
    <location>
        <begin position="425"/>
        <end position="446"/>
    </location>
</feature>
<evidence type="ECO:0000313" key="3">
    <source>
        <dbReference type="Proteomes" id="UP000272942"/>
    </source>
</evidence>
<feature type="compositionally biased region" description="Low complexity" evidence="1">
    <location>
        <begin position="487"/>
        <end position="496"/>
    </location>
</feature>
<protein>
    <submittedName>
        <fullName evidence="4">Calponin-homology (CH) domain-containing protein</fullName>
    </submittedName>
</protein>
<dbReference type="AlphaFoldDB" id="A0A183ACI2"/>
<name>A0A183ACI2_9TREM</name>
<feature type="compositionally biased region" description="Polar residues" evidence="1">
    <location>
        <begin position="322"/>
        <end position="331"/>
    </location>
</feature>
<evidence type="ECO:0000256" key="1">
    <source>
        <dbReference type="SAM" id="MobiDB-lite"/>
    </source>
</evidence>
<feature type="compositionally biased region" description="Polar residues" evidence="1">
    <location>
        <begin position="398"/>
        <end position="424"/>
    </location>
</feature>